<dbReference type="EMBL" id="FNQE01000002">
    <property type="protein sequence ID" value="SDY55449.1"/>
    <property type="molecule type" value="Genomic_DNA"/>
</dbReference>
<keyword evidence="2" id="KW-1185">Reference proteome</keyword>
<accession>A0A1H3KU02</accession>
<reference evidence="1 2" key="1">
    <citation type="submission" date="2016-10" db="EMBL/GenBank/DDBJ databases">
        <authorList>
            <person name="de Groot N.N."/>
        </authorList>
    </citation>
    <scope>NUCLEOTIDE SEQUENCE [LARGE SCALE GENOMIC DNA]</scope>
    <source>
        <strain evidence="1 2">DSM 21650</strain>
    </source>
</reference>
<dbReference type="Proteomes" id="UP000198625">
    <property type="component" value="Unassembled WGS sequence"/>
</dbReference>
<evidence type="ECO:0000313" key="2">
    <source>
        <dbReference type="Proteomes" id="UP000198625"/>
    </source>
</evidence>
<evidence type="ECO:0000313" key="1">
    <source>
        <dbReference type="EMBL" id="SDY55449.1"/>
    </source>
</evidence>
<gene>
    <name evidence="1" type="ORF">SAMN05660462_00312</name>
</gene>
<name>A0A1H3KU02_9FIRM</name>
<dbReference type="STRING" id="415015.SAMN05660462_00312"/>
<sequence length="111" mass="12686">MIVLSKKFNLDKSIIFNAIYDALEEMNFVIEEANRDLGLISISKKSFNSEKYKITLSLISLLEFGESKILLQGASENEESKEDIEKLFERIIIITARFNKGGRIEASKYCV</sequence>
<organism evidence="1 2">
    <name type="scientific">Proteiniborus ethanoligenes</name>
    <dbReference type="NCBI Taxonomy" id="415015"/>
    <lineage>
        <taxon>Bacteria</taxon>
        <taxon>Bacillati</taxon>
        <taxon>Bacillota</taxon>
        <taxon>Clostridia</taxon>
        <taxon>Eubacteriales</taxon>
        <taxon>Proteiniborus</taxon>
    </lineage>
</organism>
<dbReference type="RefSeq" id="WP_091726248.1">
    <property type="nucleotide sequence ID" value="NZ_FNQE01000002.1"/>
</dbReference>
<proteinExistence type="predicted"/>
<dbReference type="AlphaFoldDB" id="A0A1H3KU02"/>
<protein>
    <submittedName>
        <fullName evidence="1">Uncharacterized protein</fullName>
    </submittedName>
</protein>